<protein>
    <submittedName>
        <fullName evidence="2">Metal-dependent hydrolase</fullName>
    </submittedName>
</protein>
<evidence type="ECO:0000313" key="2">
    <source>
        <dbReference type="EMBL" id="MCZ0864690.1"/>
    </source>
</evidence>
<keyword evidence="1" id="KW-0812">Transmembrane</keyword>
<keyword evidence="2" id="KW-0378">Hydrolase</keyword>
<sequence>MDPLSQAVLGATAAQTIGDKKNLAKATVIGALAGMAADLDVLINSPSDSLLALEYHRHFSHSLIFIPLGALICALLLYALLGRYWQLRFKPTYLYCLLGYATHGLLDACTSYGTQLLWPFSNYRVSWDIISIIDPLFTLPLLILIVLAAKRKQRAFVYCAVAWCAMYLSLGVLQHERAMLVANDLISKRGHSANHIEVKPSFANLLVWKIIYQSDDHYYVAATRLGISSKVWPGESIRRLDRQRDLAWLDNASQQAKDIERFRWFSAGFIALDPNNPYQIIDMRYSMLPNKIAPLWGIRLNPNAAANEHVQFYAEPRKASPRAAPLWQMIKE</sequence>
<dbReference type="RefSeq" id="WP_258330840.1">
    <property type="nucleotide sequence ID" value="NZ_JAPTGG010000003.1"/>
</dbReference>
<organism evidence="2 3">
    <name type="scientific">Dasania phycosphaerae</name>
    <dbReference type="NCBI Taxonomy" id="2950436"/>
    <lineage>
        <taxon>Bacteria</taxon>
        <taxon>Pseudomonadati</taxon>
        <taxon>Pseudomonadota</taxon>
        <taxon>Gammaproteobacteria</taxon>
        <taxon>Cellvibrionales</taxon>
        <taxon>Spongiibacteraceae</taxon>
        <taxon>Dasania</taxon>
    </lineage>
</organism>
<gene>
    <name evidence="2" type="ORF">O0V09_05730</name>
</gene>
<dbReference type="Proteomes" id="UP001069090">
    <property type="component" value="Unassembled WGS sequence"/>
</dbReference>
<dbReference type="EMBL" id="JAPTGG010000003">
    <property type="protein sequence ID" value="MCZ0864690.1"/>
    <property type="molecule type" value="Genomic_DNA"/>
</dbReference>
<evidence type="ECO:0000256" key="1">
    <source>
        <dbReference type="SAM" id="Phobius"/>
    </source>
</evidence>
<keyword evidence="1" id="KW-0472">Membrane</keyword>
<reference evidence="2 3" key="1">
    <citation type="submission" date="2022-12" db="EMBL/GenBank/DDBJ databases">
        <title>Dasania phycosphaerae sp. nov., isolated from particulate material of the south coast of Korea.</title>
        <authorList>
            <person name="Jiang Y."/>
        </authorList>
    </citation>
    <scope>NUCLEOTIDE SEQUENCE [LARGE SCALE GENOMIC DNA]</scope>
    <source>
        <strain evidence="2 3">GY-19</strain>
    </source>
</reference>
<dbReference type="Pfam" id="PF04307">
    <property type="entry name" value="YdjM"/>
    <property type="match status" value="1"/>
</dbReference>
<dbReference type="GO" id="GO:0016787">
    <property type="term" value="F:hydrolase activity"/>
    <property type="evidence" value="ECO:0007669"/>
    <property type="project" value="UniProtKB-KW"/>
</dbReference>
<feature type="transmembrane region" description="Helical" evidence="1">
    <location>
        <begin position="59"/>
        <end position="81"/>
    </location>
</feature>
<feature type="transmembrane region" description="Helical" evidence="1">
    <location>
        <begin position="155"/>
        <end position="173"/>
    </location>
</feature>
<keyword evidence="3" id="KW-1185">Reference proteome</keyword>
<dbReference type="InterPro" id="IPR053170">
    <property type="entry name" value="Transcription_regulator"/>
</dbReference>
<keyword evidence="1" id="KW-1133">Transmembrane helix</keyword>
<dbReference type="InterPro" id="IPR007404">
    <property type="entry name" value="YdjM-like"/>
</dbReference>
<dbReference type="PANTHER" id="PTHR40031:SF1">
    <property type="entry name" value="MEMBRANE-BOUND METAL-DEPENDENT HYDROLASE"/>
    <property type="match status" value="1"/>
</dbReference>
<dbReference type="AlphaFoldDB" id="A0A9J6RJV9"/>
<feature type="transmembrane region" description="Helical" evidence="1">
    <location>
        <begin position="125"/>
        <end position="148"/>
    </location>
</feature>
<dbReference type="PANTHER" id="PTHR40031">
    <property type="entry name" value="HYPOTHETICAL MEMBRANE SPANNING PROTEIN"/>
    <property type="match status" value="1"/>
</dbReference>
<evidence type="ECO:0000313" key="3">
    <source>
        <dbReference type="Proteomes" id="UP001069090"/>
    </source>
</evidence>
<name>A0A9J6RJV9_9GAMM</name>
<accession>A0A9J6RJV9</accession>
<proteinExistence type="predicted"/>
<comment type="caution">
    <text evidence="2">The sequence shown here is derived from an EMBL/GenBank/DDBJ whole genome shotgun (WGS) entry which is preliminary data.</text>
</comment>
<feature type="transmembrane region" description="Helical" evidence="1">
    <location>
        <begin position="93"/>
        <end position="113"/>
    </location>
</feature>